<dbReference type="SMART" id="SM00748">
    <property type="entry name" value="HEPN"/>
    <property type="match status" value="1"/>
</dbReference>
<dbReference type="InterPro" id="IPR007842">
    <property type="entry name" value="HEPN_dom"/>
</dbReference>
<dbReference type="Pfam" id="PF05168">
    <property type="entry name" value="HEPN"/>
    <property type="match status" value="1"/>
</dbReference>
<dbReference type="Gene3D" id="1.20.120.330">
    <property type="entry name" value="Nucleotidyltransferases domain 2"/>
    <property type="match status" value="1"/>
</dbReference>
<name>A0A1U7PWZ8_9FLAO</name>
<evidence type="ECO:0000313" key="3">
    <source>
        <dbReference type="Proteomes" id="UP000187261"/>
    </source>
</evidence>
<evidence type="ECO:0000259" key="1">
    <source>
        <dbReference type="PROSITE" id="PS50910"/>
    </source>
</evidence>
<dbReference type="STRING" id="1121284.SAMN05660493_01047"/>
<sequence>MSRIYLLMNFVLNQSIMKNVETLPEIEEIVLLLTAEYCIERIYINTYGRLKFPYELVILISENDIGKLNDLVPKIENTLLNYQKYKALCFLTHHAMHKIVNGCLFLFTSCQAKKLIYKKKKSKLVLIPDNFDFEQCKKLMISFKDREQIKINEFIETYYHLIEKTNYSLAAFMLHQAFEFTYRYLEIVILAKERITHSIRYHHRHLKRISEFYTGVFTENNKNDMALLKVLENMYRGTRYEDFFSIDTSTLQQLEDKMKILVDIAEKVFEETIHFFQKIDTDNNLQNDQIPDVLTMMPIRNIDSNLQLKDAVDYVVSNISQPLTIYLFGYRHRSFFISGINTGDTGEDVDSYFDFLVITEIDLRESLSNVQVLFNKRQKASLLILSFT</sequence>
<dbReference type="AlphaFoldDB" id="A0A1U7PWZ8"/>
<dbReference type="PROSITE" id="PS50910">
    <property type="entry name" value="HEPN"/>
    <property type="match status" value="1"/>
</dbReference>
<reference evidence="3" key="1">
    <citation type="submission" date="2016-10" db="EMBL/GenBank/DDBJ databases">
        <authorList>
            <person name="Varghese N."/>
            <person name="Submissions S."/>
        </authorList>
    </citation>
    <scope>NUCLEOTIDE SEQUENCE [LARGE SCALE GENOMIC DNA]</scope>
    <source>
        <strain evidence="3">DSM 19482</strain>
    </source>
</reference>
<gene>
    <name evidence="2" type="ORF">SAMN05660493_01047</name>
</gene>
<evidence type="ECO:0000313" key="2">
    <source>
        <dbReference type="EMBL" id="SIT96370.1"/>
    </source>
</evidence>
<proteinExistence type="predicted"/>
<feature type="domain" description="HEPN" evidence="1">
    <location>
        <begin position="148"/>
        <end position="268"/>
    </location>
</feature>
<dbReference type="SUPFAM" id="SSF81593">
    <property type="entry name" value="Nucleotidyltransferase substrate binding subunit/domain"/>
    <property type="match status" value="1"/>
</dbReference>
<organism evidence="2 3">
    <name type="scientific">Epilithonimonas bovis DSM 19482</name>
    <dbReference type="NCBI Taxonomy" id="1121284"/>
    <lineage>
        <taxon>Bacteria</taxon>
        <taxon>Pseudomonadati</taxon>
        <taxon>Bacteroidota</taxon>
        <taxon>Flavobacteriia</taxon>
        <taxon>Flavobacteriales</taxon>
        <taxon>Weeksellaceae</taxon>
        <taxon>Chryseobacterium group</taxon>
        <taxon>Epilithonimonas</taxon>
    </lineage>
</organism>
<dbReference type="EMBL" id="FTPU01000008">
    <property type="protein sequence ID" value="SIT96370.1"/>
    <property type="molecule type" value="Genomic_DNA"/>
</dbReference>
<dbReference type="Proteomes" id="UP000187261">
    <property type="component" value="Unassembled WGS sequence"/>
</dbReference>
<accession>A0A1U7PWZ8</accession>
<keyword evidence="3" id="KW-1185">Reference proteome</keyword>
<protein>
    <submittedName>
        <fullName evidence="2">HEPN domain-containing protein</fullName>
    </submittedName>
</protein>